<sequence length="79" mass="8979">MHLKPVPITRESRAKSANARAPKLPNRPTLLIRACMDIVVANRRNRVARDEPFPVALGRFPYQAANPFVDPQRTRTEAF</sequence>
<dbReference type="RefSeq" id="XP_022478422.1">
    <property type="nucleotide sequence ID" value="XM_022614963.1"/>
</dbReference>
<reference evidence="2 3" key="1">
    <citation type="submission" date="2016-09" db="EMBL/GenBank/DDBJ databases">
        <authorList>
            <person name="Capua I."/>
            <person name="De Benedictis P."/>
            <person name="Joannis T."/>
            <person name="Lombin L.H."/>
            <person name="Cattoli G."/>
        </authorList>
    </citation>
    <scope>NUCLEOTIDE SEQUENCE [LARGE SCALE GENOMIC DNA]</scope>
    <source>
        <strain evidence="2 3">IMI 309357</strain>
    </source>
</reference>
<keyword evidence="3" id="KW-1185">Reference proteome</keyword>
<evidence type="ECO:0000256" key="1">
    <source>
        <dbReference type="SAM" id="MobiDB-lite"/>
    </source>
</evidence>
<evidence type="ECO:0000313" key="3">
    <source>
        <dbReference type="Proteomes" id="UP000176998"/>
    </source>
</evidence>
<dbReference type="Proteomes" id="UP000176998">
    <property type="component" value="Unassembled WGS sequence"/>
</dbReference>
<comment type="caution">
    <text evidence="2">The sequence shown here is derived from an EMBL/GenBank/DDBJ whole genome shotgun (WGS) entry which is preliminary data.</text>
</comment>
<accession>A0A1G4BIF4</accession>
<organism evidence="2 3">
    <name type="scientific">Colletotrichum orchidophilum</name>
    <dbReference type="NCBI Taxonomy" id="1209926"/>
    <lineage>
        <taxon>Eukaryota</taxon>
        <taxon>Fungi</taxon>
        <taxon>Dikarya</taxon>
        <taxon>Ascomycota</taxon>
        <taxon>Pezizomycotina</taxon>
        <taxon>Sordariomycetes</taxon>
        <taxon>Hypocreomycetidae</taxon>
        <taxon>Glomerellales</taxon>
        <taxon>Glomerellaceae</taxon>
        <taxon>Colletotrichum</taxon>
    </lineage>
</organism>
<proteinExistence type="predicted"/>
<feature type="region of interest" description="Disordered" evidence="1">
    <location>
        <begin position="1"/>
        <end position="23"/>
    </location>
</feature>
<protein>
    <submittedName>
        <fullName evidence="2">Uncharacterized protein</fullName>
    </submittedName>
</protein>
<gene>
    <name evidence="2" type="ORF">CORC01_03313</name>
</gene>
<name>A0A1G4BIF4_9PEZI</name>
<dbReference type="GeneID" id="34556473"/>
<dbReference type="EMBL" id="MJBS01000020">
    <property type="protein sequence ID" value="OHF01280.1"/>
    <property type="molecule type" value="Genomic_DNA"/>
</dbReference>
<dbReference type="AlphaFoldDB" id="A0A1G4BIF4"/>
<evidence type="ECO:0000313" key="2">
    <source>
        <dbReference type="EMBL" id="OHF01280.1"/>
    </source>
</evidence>